<evidence type="ECO:0000313" key="4">
    <source>
        <dbReference type="Proteomes" id="UP000305417"/>
    </source>
</evidence>
<dbReference type="Proteomes" id="UP000509513">
    <property type="component" value="Chromosome"/>
</dbReference>
<feature type="transmembrane region" description="Helical" evidence="1">
    <location>
        <begin position="36"/>
        <end position="54"/>
    </location>
</feature>
<dbReference type="Proteomes" id="UP000305417">
    <property type="component" value="Unassembled WGS sequence"/>
</dbReference>
<dbReference type="STRING" id="1442598.GCA_000522465_01543"/>
<keyword evidence="4" id="KW-1185">Reference proteome</keyword>
<gene>
    <name evidence="2" type="ORF">ACBT_0426</name>
    <name evidence="3" type="ORF">FE247_00480</name>
</gene>
<keyword evidence="1" id="KW-0812">Transmembrane</keyword>
<name>A0A5J6REB0_9BACT</name>
<dbReference type="KEGG" id="acib:ACBT_0426"/>
<evidence type="ECO:0000313" key="2">
    <source>
        <dbReference type="EMBL" id="QKJ26390.1"/>
    </source>
</evidence>
<dbReference type="AlphaFoldDB" id="A0A5J6REB0"/>
<evidence type="ECO:0008006" key="6">
    <source>
        <dbReference type="Google" id="ProtNLM"/>
    </source>
</evidence>
<dbReference type="OrthoDB" id="5334020at2"/>
<organism evidence="2 5">
    <name type="scientific">Aliarcobacter cibarius</name>
    <dbReference type="NCBI Taxonomy" id="255507"/>
    <lineage>
        <taxon>Bacteria</taxon>
        <taxon>Pseudomonadati</taxon>
        <taxon>Campylobacterota</taxon>
        <taxon>Epsilonproteobacteria</taxon>
        <taxon>Campylobacterales</taxon>
        <taxon>Arcobacteraceae</taxon>
        <taxon>Aliarcobacter</taxon>
    </lineage>
</organism>
<dbReference type="RefSeq" id="WP_024775622.1">
    <property type="nucleotide sequence ID" value="NZ_CP043857.1"/>
</dbReference>
<evidence type="ECO:0000313" key="3">
    <source>
        <dbReference type="EMBL" id="TLT01878.1"/>
    </source>
</evidence>
<sequence>MSIKENVDYIKSELSSEEKLLEGFVKSERFFKKYKNLLIALVVAIVLGSIFYVVKKSFDESNKYESNLLLNSYLEKGDEKALEDLKNKNKNLYEVALYLKAKKDEKSVEISLPILKELLEFELAKKDSNLEALDKLSMKGDFLLKDYALFNKALILTNEKKYQEAKDTLAKISNDSRTIELVNLLNHYLLTK</sequence>
<keyword evidence="1" id="KW-0472">Membrane</keyword>
<evidence type="ECO:0000256" key="1">
    <source>
        <dbReference type="SAM" id="Phobius"/>
    </source>
</evidence>
<keyword evidence="1" id="KW-1133">Transmembrane helix</keyword>
<reference evidence="2 5" key="2">
    <citation type="submission" date="2020-05" db="EMBL/GenBank/DDBJ databases">
        <title>Complete genome sequencing of Campylobacter and Arcobacter type strains.</title>
        <authorList>
            <person name="Miller W.G."/>
            <person name="Yee E."/>
        </authorList>
    </citation>
    <scope>NUCLEOTIDE SEQUENCE [LARGE SCALE GENOMIC DNA]</scope>
    <source>
        <strain evidence="2 5">LMG 21996</strain>
    </source>
</reference>
<evidence type="ECO:0000313" key="5">
    <source>
        <dbReference type="Proteomes" id="UP000509513"/>
    </source>
</evidence>
<protein>
    <recommendedName>
        <fullName evidence="6">Tetratricopeptide repeat-like domain-containing protein</fullName>
    </recommendedName>
</protein>
<proteinExistence type="predicted"/>
<dbReference type="EMBL" id="VBUC01000001">
    <property type="protein sequence ID" value="TLT01878.1"/>
    <property type="molecule type" value="Genomic_DNA"/>
</dbReference>
<reference evidence="3 4" key="1">
    <citation type="submission" date="2019-05" db="EMBL/GenBank/DDBJ databases">
        <title>Arcobacter cibarius and Arcobacter thereius providing challenges in identification an antibiotic susceptibility and Quinolone resistance.</title>
        <authorList>
            <person name="Busch A."/>
            <person name="Hanel I."/>
            <person name="Hotzel H."/>
            <person name="Tomaso H."/>
        </authorList>
    </citation>
    <scope>NUCLEOTIDE SEQUENCE [LARGE SCALE GENOMIC DNA]</scope>
    <source>
        <strain evidence="3 4">16CS0831-2</strain>
    </source>
</reference>
<accession>A0A5J6REB0</accession>
<dbReference type="EMBL" id="CP054051">
    <property type="protein sequence ID" value="QKJ26390.1"/>
    <property type="molecule type" value="Genomic_DNA"/>
</dbReference>